<dbReference type="Pfam" id="PF01416">
    <property type="entry name" value="PseudoU_synth_1"/>
    <property type="match status" value="1"/>
</dbReference>
<dbReference type="InterPro" id="IPR001406">
    <property type="entry name" value="PsdUridine_synth_TruA"/>
</dbReference>
<name>A0A2A4X0B9_UNCAE</name>
<keyword evidence="2 4" id="KW-0819">tRNA processing</keyword>
<comment type="caution">
    <text evidence="4">Lacks conserved residue(s) required for the propagation of feature annotation.</text>
</comment>
<reference evidence="10" key="1">
    <citation type="submission" date="2017-08" db="EMBL/GenBank/DDBJ databases">
        <title>A dynamic microbial community with high functional redundancy inhabits the cold, oxic subseafloor aquifer.</title>
        <authorList>
            <person name="Tully B.J."/>
            <person name="Wheat C.G."/>
            <person name="Glazer B.T."/>
            <person name="Huber J.A."/>
        </authorList>
    </citation>
    <scope>NUCLEOTIDE SEQUENCE [LARGE SCALE GENOMIC DNA]</scope>
</reference>
<feature type="domain" description="Pseudouridine synthase I TruA alpha/beta" evidence="8">
    <location>
        <begin position="150"/>
        <end position="251"/>
    </location>
</feature>
<gene>
    <name evidence="4" type="primary">truA</name>
    <name evidence="9" type="ORF">COB21_04910</name>
</gene>
<dbReference type="InterPro" id="IPR020097">
    <property type="entry name" value="PsdUridine_synth_TruA_a/b_dom"/>
</dbReference>
<dbReference type="SUPFAM" id="SSF55120">
    <property type="entry name" value="Pseudouridine synthase"/>
    <property type="match status" value="1"/>
</dbReference>
<proteinExistence type="inferred from homology"/>
<organism evidence="9 10">
    <name type="scientific">Aerophobetes bacterium</name>
    <dbReference type="NCBI Taxonomy" id="2030807"/>
    <lineage>
        <taxon>Bacteria</taxon>
        <taxon>Candidatus Aerophobota</taxon>
    </lineage>
</organism>
<accession>A0A2A4X0B9</accession>
<dbReference type="CDD" id="cd02570">
    <property type="entry name" value="PseudoU_synth_EcTruA"/>
    <property type="match status" value="1"/>
</dbReference>
<feature type="binding site" evidence="4 6">
    <location>
        <position position="115"/>
    </location>
    <ligand>
        <name>substrate</name>
    </ligand>
</feature>
<dbReference type="PIRSF" id="PIRSF001430">
    <property type="entry name" value="tRNA_psdUrid_synth"/>
    <property type="match status" value="1"/>
</dbReference>
<dbReference type="EMBL" id="NVUK01000035">
    <property type="protein sequence ID" value="PCI76053.1"/>
    <property type="molecule type" value="Genomic_DNA"/>
</dbReference>
<dbReference type="AlphaFoldDB" id="A0A2A4X0B9"/>
<protein>
    <recommendedName>
        <fullName evidence="4">tRNA pseudouridine synthase A</fullName>
        <ecNumber evidence="4">5.4.99.12</ecNumber>
    </recommendedName>
    <alternativeName>
        <fullName evidence="4">tRNA pseudouridine(38-40) synthase</fullName>
    </alternativeName>
    <alternativeName>
        <fullName evidence="4">tRNA pseudouridylate synthase I</fullName>
    </alternativeName>
    <alternativeName>
        <fullName evidence="4">tRNA-uridine isomerase I</fullName>
    </alternativeName>
</protein>
<dbReference type="InterPro" id="IPR020103">
    <property type="entry name" value="PsdUridine_synth_cat_dom_sf"/>
</dbReference>
<dbReference type="Gene3D" id="3.30.70.660">
    <property type="entry name" value="Pseudouridine synthase I, catalytic domain, C-terminal subdomain"/>
    <property type="match status" value="1"/>
</dbReference>
<evidence type="ECO:0000256" key="3">
    <source>
        <dbReference type="ARBA" id="ARBA00023235"/>
    </source>
</evidence>
<evidence type="ECO:0000256" key="4">
    <source>
        <dbReference type="HAMAP-Rule" id="MF_00171"/>
    </source>
</evidence>
<feature type="active site" description="Nucleophile" evidence="4 5">
    <location>
        <position position="56"/>
    </location>
</feature>
<comment type="subunit">
    <text evidence="4">Homodimer.</text>
</comment>
<comment type="similarity">
    <text evidence="1 4 7">Belongs to the tRNA pseudouridine synthase TruA family.</text>
</comment>
<dbReference type="PANTHER" id="PTHR11142">
    <property type="entry name" value="PSEUDOURIDYLATE SYNTHASE"/>
    <property type="match status" value="1"/>
</dbReference>
<dbReference type="GO" id="GO:0160147">
    <property type="term" value="F:tRNA pseudouridine(38-40) synthase activity"/>
    <property type="evidence" value="ECO:0007669"/>
    <property type="project" value="UniProtKB-EC"/>
</dbReference>
<dbReference type="HAMAP" id="MF_00171">
    <property type="entry name" value="TruA"/>
    <property type="match status" value="1"/>
</dbReference>
<comment type="function">
    <text evidence="4">Formation of pseudouridine at positions 38, 39 and 40 in the anticodon stem and loop of transfer RNAs.</text>
</comment>
<comment type="catalytic activity">
    <reaction evidence="4 7">
        <text>uridine(38/39/40) in tRNA = pseudouridine(38/39/40) in tRNA</text>
        <dbReference type="Rhea" id="RHEA:22376"/>
        <dbReference type="Rhea" id="RHEA-COMP:10085"/>
        <dbReference type="Rhea" id="RHEA-COMP:10087"/>
        <dbReference type="ChEBI" id="CHEBI:65314"/>
        <dbReference type="ChEBI" id="CHEBI:65315"/>
        <dbReference type="EC" id="5.4.99.12"/>
    </reaction>
</comment>
<evidence type="ECO:0000256" key="7">
    <source>
        <dbReference type="RuleBase" id="RU003792"/>
    </source>
</evidence>
<evidence type="ECO:0000259" key="8">
    <source>
        <dbReference type="Pfam" id="PF01416"/>
    </source>
</evidence>
<evidence type="ECO:0000313" key="9">
    <source>
        <dbReference type="EMBL" id="PCI76053.1"/>
    </source>
</evidence>
<evidence type="ECO:0000256" key="2">
    <source>
        <dbReference type="ARBA" id="ARBA00022694"/>
    </source>
</evidence>
<sequence length="251" mass="28335">MVTTKHRYKVRLCFEGTRYSGWQRQANCLTLQETLENCFSDQLERTTPLRGSSRTDAGVHAQDFVAHFDSPVEINTLSPLLNNLNAHLPQDIRIISIEKAPPAFHACFSAKKKTYTYRFQETLISPFKRHLITHINKPLCLASLKQGIPYFIGHHNFSAFANASNKGSAKNQPFKTIYSIELAKEEDHYTLKFSGDGFLYKMVRNMVGALFAVGQQQLSPDAIAALIESKDRKQAPPPAPARGLCLEKVFY</sequence>
<evidence type="ECO:0000256" key="1">
    <source>
        <dbReference type="ARBA" id="ARBA00009375"/>
    </source>
</evidence>
<evidence type="ECO:0000313" key="10">
    <source>
        <dbReference type="Proteomes" id="UP000218775"/>
    </source>
</evidence>
<dbReference type="InterPro" id="IPR020095">
    <property type="entry name" value="PsdUridine_synth_TruA_C"/>
</dbReference>
<dbReference type="Proteomes" id="UP000218775">
    <property type="component" value="Unassembled WGS sequence"/>
</dbReference>
<dbReference type="PANTHER" id="PTHR11142:SF0">
    <property type="entry name" value="TRNA PSEUDOURIDINE SYNTHASE-LIKE 1"/>
    <property type="match status" value="1"/>
</dbReference>
<evidence type="ECO:0000256" key="6">
    <source>
        <dbReference type="PIRSR" id="PIRSR001430-2"/>
    </source>
</evidence>
<dbReference type="Gene3D" id="3.30.70.580">
    <property type="entry name" value="Pseudouridine synthase I, catalytic domain, N-terminal subdomain"/>
    <property type="match status" value="1"/>
</dbReference>
<dbReference type="InterPro" id="IPR020094">
    <property type="entry name" value="TruA/RsuA/RluB/E/F_N"/>
</dbReference>
<dbReference type="EC" id="5.4.99.12" evidence="4"/>
<evidence type="ECO:0000256" key="5">
    <source>
        <dbReference type="PIRSR" id="PIRSR001430-1"/>
    </source>
</evidence>
<dbReference type="GO" id="GO:0031119">
    <property type="term" value="P:tRNA pseudouridine synthesis"/>
    <property type="evidence" value="ECO:0007669"/>
    <property type="project" value="UniProtKB-UniRule"/>
</dbReference>
<keyword evidence="3 4" id="KW-0413">Isomerase</keyword>
<comment type="caution">
    <text evidence="9">The sequence shown here is derived from an EMBL/GenBank/DDBJ whole genome shotgun (WGS) entry which is preliminary data.</text>
</comment>
<dbReference type="NCBIfam" id="TIGR00071">
    <property type="entry name" value="hisT_truA"/>
    <property type="match status" value="1"/>
</dbReference>
<dbReference type="GO" id="GO:0003723">
    <property type="term" value="F:RNA binding"/>
    <property type="evidence" value="ECO:0007669"/>
    <property type="project" value="InterPro"/>
</dbReference>